<dbReference type="PANTHER" id="PTHR43284:SF1">
    <property type="entry name" value="ASPARAGINE SYNTHETASE"/>
    <property type="match status" value="1"/>
</dbReference>
<feature type="compositionally biased region" description="Polar residues" evidence="5">
    <location>
        <begin position="453"/>
        <end position="462"/>
    </location>
</feature>
<gene>
    <name evidence="7" type="ORF">Amac_035950</name>
</gene>
<dbReference type="InterPro" id="IPR014729">
    <property type="entry name" value="Rossmann-like_a/b/a_fold"/>
</dbReference>
<keyword evidence="3" id="KW-0061">Asparagine biosynthesis</keyword>
<keyword evidence="8" id="KW-1185">Reference proteome</keyword>
<dbReference type="PANTHER" id="PTHR43284">
    <property type="entry name" value="ASPARAGINE SYNTHETASE (GLUTAMINE-HYDROLYZING)"/>
    <property type="match status" value="1"/>
</dbReference>
<evidence type="ECO:0000256" key="3">
    <source>
        <dbReference type="ARBA" id="ARBA00022888"/>
    </source>
</evidence>
<accession>A0A5M3WPA5</accession>
<feature type="domain" description="Asparagine synthetase" evidence="6">
    <location>
        <begin position="200"/>
        <end position="363"/>
    </location>
</feature>
<comment type="pathway">
    <text evidence="1">Amino-acid biosynthesis; L-asparagine biosynthesis; L-asparagine from L-aspartate (L-Gln route): step 1/1.</text>
</comment>
<proteinExistence type="predicted"/>
<dbReference type="InterPro" id="IPR029055">
    <property type="entry name" value="Ntn_hydrolases_N"/>
</dbReference>
<dbReference type="GO" id="GO:0006529">
    <property type="term" value="P:asparagine biosynthetic process"/>
    <property type="evidence" value="ECO:0007669"/>
    <property type="project" value="UniProtKB-KW"/>
</dbReference>
<dbReference type="EMBL" id="BLAE01000018">
    <property type="protein sequence ID" value="GES09999.1"/>
    <property type="molecule type" value="Genomic_DNA"/>
</dbReference>
<dbReference type="SUPFAM" id="SSF56235">
    <property type="entry name" value="N-terminal nucleophile aminohydrolases (Ntn hydrolases)"/>
    <property type="match status" value="1"/>
</dbReference>
<evidence type="ECO:0000256" key="5">
    <source>
        <dbReference type="SAM" id="MobiDB-lite"/>
    </source>
</evidence>
<dbReference type="Proteomes" id="UP000331127">
    <property type="component" value="Unassembled WGS sequence"/>
</dbReference>
<protein>
    <recommendedName>
        <fullName evidence="2">asparagine synthase (glutamine-hydrolyzing)</fullName>
        <ecNumber evidence="2">6.3.5.4</ecNumber>
    </recommendedName>
</protein>
<dbReference type="RefSeq" id="WP_155355481.1">
    <property type="nucleotide sequence ID" value="NZ_BAAAHL010000027.1"/>
</dbReference>
<evidence type="ECO:0000313" key="7">
    <source>
        <dbReference type="EMBL" id="GES09999.1"/>
    </source>
</evidence>
<dbReference type="AlphaFoldDB" id="A0A5M3WPA5"/>
<dbReference type="GO" id="GO:0004066">
    <property type="term" value="F:asparagine synthase (glutamine-hydrolyzing) activity"/>
    <property type="evidence" value="ECO:0007669"/>
    <property type="project" value="UniProtKB-EC"/>
</dbReference>
<comment type="caution">
    <text evidence="7">The sequence shown here is derived from an EMBL/GenBank/DDBJ whole genome shotgun (WGS) entry which is preliminary data.</text>
</comment>
<evidence type="ECO:0000256" key="1">
    <source>
        <dbReference type="ARBA" id="ARBA00005187"/>
    </source>
</evidence>
<feature type="region of interest" description="Disordered" evidence="5">
    <location>
        <begin position="453"/>
        <end position="472"/>
    </location>
</feature>
<dbReference type="EC" id="6.3.5.4" evidence="2"/>
<comment type="catalytic activity">
    <reaction evidence="4">
        <text>L-aspartate + L-glutamine + ATP + H2O = L-asparagine + L-glutamate + AMP + diphosphate + H(+)</text>
        <dbReference type="Rhea" id="RHEA:12228"/>
        <dbReference type="ChEBI" id="CHEBI:15377"/>
        <dbReference type="ChEBI" id="CHEBI:15378"/>
        <dbReference type="ChEBI" id="CHEBI:29985"/>
        <dbReference type="ChEBI" id="CHEBI:29991"/>
        <dbReference type="ChEBI" id="CHEBI:30616"/>
        <dbReference type="ChEBI" id="CHEBI:33019"/>
        <dbReference type="ChEBI" id="CHEBI:58048"/>
        <dbReference type="ChEBI" id="CHEBI:58359"/>
        <dbReference type="ChEBI" id="CHEBI:456215"/>
        <dbReference type="EC" id="6.3.5.4"/>
    </reaction>
</comment>
<dbReference type="Pfam" id="PF00733">
    <property type="entry name" value="Asn_synthase"/>
    <property type="match status" value="1"/>
</dbReference>
<reference evidence="7 8" key="1">
    <citation type="submission" date="2019-10" db="EMBL/GenBank/DDBJ databases">
        <title>Whole genome shotgun sequence of Acrocarpospora macrocephala NBRC 16266.</title>
        <authorList>
            <person name="Ichikawa N."/>
            <person name="Kimura A."/>
            <person name="Kitahashi Y."/>
            <person name="Komaki H."/>
            <person name="Oguchi A."/>
        </authorList>
    </citation>
    <scope>NUCLEOTIDE SEQUENCE [LARGE SCALE GENOMIC DNA]</scope>
    <source>
        <strain evidence="7 8">NBRC 16266</strain>
    </source>
</reference>
<dbReference type="InterPro" id="IPR051786">
    <property type="entry name" value="ASN_synthetase/amidase"/>
</dbReference>
<dbReference type="SUPFAM" id="SSF52402">
    <property type="entry name" value="Adenine nucleotide alpha hydrolases-like"/>
    <property type="match status" value="1"/>
</dbReference>
<dbReference type="Gene3D" id="3.60.20.10">
    <property type="entry name" value="Glutamine Phosphoribosylpyrophosphate, subunit 1, domain 1"/>
    <property type="match status" value="1"/>
</dbReference>
<dbReference type="Gene3D" id="3.40.50.620">
    <property type="entry name" value="HUPs"/>
    <property type="match status" value="1"/>
</dbReference>
<evidence type="ECO:0000256" key="4">
    <source>
        <dbReference type="ARBA" id="ARBA00048741"/>
    </source>
</evidence>
<evidence type="ECO:0000259" key="6">
    <source>
        <dbReference type="Pfam" id="PF00733"/>
    </source>
</evidence>
<dbReference type="InterPro" id="IPR001962">
    <property type="entry name" value="Asn_synthase"/>
</dbReference>
<evidence type="ECO:0000313" key="8">
    <source>
        <dbReference type="Proteomes" id="UP000331127"/>
    </source>
</evidence>
<evidence type="ECO:0000256" key="2">
    <source>
        <dbReference type="ARBA" id="ARBA00012737"/>
    </source>
</evidence>
<keyword evidence="3" id="KW-0028">Amino-acid biosynthesis</keyword>
<name>A0A5M3WPA5_9ACTN</name>
<sequence length="549" mass="61157">MEISYRARPFVCGALGRWDAAALSRLVAAAPEGLTRAVRTPHAELWSTAAPERWSAAGSRGFSWAPGAAGRRPRSWPDAAERRLAAGLVLTGRDEALLHTDALGLQELYLRRIGDGLYFASRIDPLVGLDEQRLHVDWSAWANLLVTAALDDQTPFEEIRRVRPATAHAFRDGRHQPLSFTPGWLNVEPGERPDPGELVDVVAAAVPRRLLRRVSISLSGGWDSRFLAMLLKGRTRNRSRALSTSNDDGLEHDLRLSEQVAAALGLPYEAVIPGPEGWLEAHAEVRRRLEYQSWQHTWLYPLAQLTHQRDDIMLDGFGGDVLFRYKGYYADIDRDRAHGRDIMWSKVIAARFTHDGVYADGVRGAVTELSRPAFDRVAEPLLGHHAWPVFARIGFASRSVGMSPSLLFGPETDVRLPFIQPDVLTLAARLPLGARGESDDLYRTMMSLANPQVATLPSTNDPQPKVDPPIPRRQASPAALATMAQAINARDEVRPFFGWSLLRVLDDEEVRNRQGVWNPTLYPLEWGSLLAQWLDRYDSRLAPTKAPFA</sequence>
<organism evidence="7 8">
    <name type="scientific">Acrocarpospora macrocephala</name>
    <dbReference type="NCBI Taxonomy" id="150177"/>
    <lineage>
        <taxon>Bacteria</taxon>
        <taxon>Bacillati</taxon>
        <taxon>Actinomycetota</taxon>
        <taxon>Actinomycetes</taxon>
        <taxon>Streptosporangiales</taxon>
        <taxon>Streptosporangiaceae</taxon>
        <taxon>Acrocarpospora</taxon>
    </lineage>
</organism>
<dbReference type="OrthoDB" id="3545397at2"/>